<evidence type="ECO:0000313" key="7">
    <source>
        <dbReference type="Proteomes" id="UP000198937"/>
    </source>
</evidence>
<sequence>MTTTASGSTGTDGTRPDATGPPDLADLHRRAARRAAERAGGQDRLRGHIVCDGLVRIYRSDGVEVVALQGLDLVIDRGELVAIVGASGSGKSTLLNILSGLDTPTAGIARVADYDLLALSARRRLSYRRQVAGFVWQQTSRNLLPYLTAVENVELPMRLAGRRGGRRARRERARELLELVGLGPGAHRRPEQLSGGEQQRCAVAVAVANDPEVLFADEPTGELDEATGAEVFAALRMINAELGVTVVVVTHDHAVADQVRRTVAIRDGRTASEVRRTARVGADGATELVSEEYAVLDRTGRMQLPAAFVDALALRDRVRLDLAPDHVEVRPANGGPAADGGPVNSGPAADGGPVNGDRVTDGGGPADGGTVDDDPPEGGQPGGSWRDGDRRGDVAGRDGAGA</sequence>
<evidence type="ECO:0000256" key="4">
    <source>
        <dbReference type="SAM" id="MobiDB-lite"/>
    </source>
</evidence>
<gene>
    <name evidence="6" type="ORF">GA0070617_2004</name>
</gene>
<dbReference type="PANTHER" id="PTHR24220:SF685">
    <property type="entry name" value="ABC TRANSPORTER RELATED"/>
    <property type="match status" value="1"/>
</dbReference>
<dbReference type="AlphaFoldDB" id="A0A1C6UEB5"/>
<dbReference type="InterPro" id="IPR017911">
    <property type="entry name" value="MacB-like_ATP-bd"/>
</dbReference>
<dbReference type="InterPro" id="IPR003593">
    <property type="entry name" value="AAA+_ATPase"/>
</dbReference>
<feature type="region of interest" description="Disordered" evidence="4">
    <location>
        <begin position="1"/>
        <end position="24"/>
    </location>
</feature>
<dbReference type="CDD" id="cd03255">
    <property type="entry name" value="ABC_MJ0796_LolCDE_FtsE"/>
    <property type="match status" value="1"/>
</dbReference>
<evidence type="ECO:0000256" key="2">
    <source>
        <dbReference type="ARBA" id="ARBA00022741"/>
    </source>
</evidence>
<evidence type="ECO:0000256" key="3">
    <source>
        <dbReference type="ARBA" id="ARBA00022840"/>
    </source>
</evidence>
<dbReference type="GO" id="GO:0005886">
    <property type="term" value="C:plasma membrane"/>
    <property type="evidence" value="ECO:0007669"/>
    <property type="project" value="TreeGrafter"/>
</dbReference>
<evidence type="ECO:0000259" key="5">
    <source>
        <dbReference type="PROSITE" id="PS50893"/>
    </source>
</evidence>
<dbReference type="InterPro" id="IPR015854">
    <property type="entry name" value="ABC_transpr_LolD-like"/>
</dbReference>
<dbReference type="PROSITE" id="PS50893">
    <property type="entry name" value="ABC_TRANSPORTER_2"/>
    <property type="match status" value="1"/>
</dbReference>
<dbReference type="SMART" id="SM00382">
    <property type="entry name" value="AAA"/>
    <property type="match status" value="1"/>
</dbReference>
<keyword evidence="3" id="KW-0067">ATP-binding</keyword>
<keyword evidence="6" id="KW-0449">Lipoprotein</keyword>
<dbReference type="PANTHER" id="PTHR24220">
    <property type="entry name" value="IMPORT ATP-BINDING PROTEIN"/>
    <property type="match status" value="1"/>
</dbReference>
<dbReference type="InterPro" id="IPR027417">
    <property type="entry name" value="P-loop_NTPase"/>
</dbReference>
<dbReference type="Proteomes" id="UP000198937">
    <property type="component" value="Unassembled WGS sequence"/>
</dbReference>
<evidence type="ECO:0000313" key="6">
    <source>
        <dbReference type="EMBL" id="SCL52199.1"/>
    </source>
</evidence>
<feature type="compositionally biased region" description="Basic and acidic residues" evidence="4">
    <location>
        <begin position="386"/>
        <end position="396"/>
    </location>
</feature>
<reference evidence="6 7" key="1">
    <citation type="submission" date="2016-06" db="EMBL/GenBank/DDBJ databases">
        <authorList>
            <person name="Kjaerup R.B."/>
            <person name="Dalgaard T.S."/>
            <person name="Juul-Madsen H.R."/>
        </authorList>
    </citation>
    <scope>NUCLEOTIDE SEQUENCE [LARGE SCALE GENOMIC DNA]</scope>
    <source>
        <strain evidence="6 7">DSM 45577</strain>
    </source>
</reference>
<dbReference type="SUPFAM" id="SSF52540">
    <property type="entry name" value="P-loop containing nucleoside triphosphate hydrolases"/>
    <property type="match status" value="1"/>
</dbReference>
<dbReference type="Pfam" id="PF00005">
    <property type="entry name" value="ABC_tran"/>
    <property type="match status" value="1"/>
</dbReference>
<keyword evidence="1" id="KW-0813">Transport</keyword>
<accession>A0A1C6UEB5</accession>
<dbReference type="EMBL" id="FMIA01000002">
    <property type="protein sequence ID" value="SCL52199.1"/>
    <property type="molecule type" value="Genomic_DNA"/>
</dbReference>
<dbReference type="STRING" id="683228.GA0070617_2004"/>
<keyword evidence="7" id="KW-1185">Reference proteome</keyword>
<organism evidence="6 7">
    <name type="scientific">Micromonospora yangpuensis</name>
    <dbReference type="NCBI Taxonomy" id="683228"/>
    <lineage>
        <taxon>Bacteria</taxon>
        <taxon>Bacillati</taxon>
        <taxon>Actinomycetota</taxon>
        <taxon>Actinomycetes</taxon>
        <taxon>Micromonosporales</taxon>
        <taxon>Micromonosporaceae</taxon>
        <taxon>Micromonospora</taxon>
    </lineage>
</organism>
<feature type="domain" description="ABC transporter" evidence="5">
    <location>
        <begin position="49"/>
        <end position="292"/>
    </location>
</feature>
<feature type="compositionally biased region" description="Low complexity" evidence="4">
    <location>
        <begin position="331"/>
        <end position="342"/>
    </location>
</feature>
<dbReference type="Gene3D" id="3.40.50.300">
    <property type="entry name" value="P-loop containing nucleotide triphosphate hydrolases"/>
    <property type="match status" value="1"/>
</dbReference>
<feature type="compositionally biased region" description="Low complexity" evidence="4">
    <location>
        <begin position="1"/>
        <end position="13"/>
    </location>
</feature>
<dbReference type="GO" id="GO:0005524">
    <property type="term" value="F:ATP binding"/>
    <property type="evidence" value="ECO:0007669"/>
    <property type="project" value="UniProtKB-KW"/>
</dbReference>
<dbReference type="GO" id="GO:0022857">
    <property type="term" value="F:transmembrane transporter activity"/>
    <property type="evidence" value="ECO:0007669"/>
    <property type="project" value="TreeGrafter"/>
</dbReference>
<dbReference type="GO" id="GO:0016887">
    <property type="term" value="F:ATP hydrolysis activity"/>
    <property type="evidence" value="ECO:0007669"/>
    <property type="project" value="InterPro"/>
</dbReference>
<proteinExistence type="predicted"/>
<dbReference type="InterPro" id="IPR003439">
    <property type="entry name" value="ABC_transporter-like_ATP-bd"/>
</dbReference>
<evidence type="ECO:0000256" key="1">
    <source>
        <dbReference type="ARBA" id="ARBA00022448"/>
    </source>
</evidence>
<keyword evidence="2" id="KW-0547">Nucleotide-binding</keyword>
<name>A0A1C6UEB5_9ACTN</name>
<protein>
    <submittedName>
        <fullName evidence="6">ABC-type lipoprotein export system, ATPase component</fullName>
    </submittedName>
</protein>
<feature type="region of interest" description="Disordered" evidence="4">
    <location>
        <begin position="328"/>
        <end position="402"/>
    </location>
</feature>